<proteinExistence type="predicted"/>
<dbReference type="KEGG" id="psl:Psta_1390"/>
<dbReference type="HOGENOM" id="CLU_1925617_0_0_0"/>
<evidence type="ECO:0000313" key="2">
    <source>
        <dbReference type="EMBL" id="ADB16066.1"/>
    </source>
</evidence>
<keyword evidence="3" id="KW-1185">Reference proteome</keyword>
<evidence type="ECO:0000256" key="1">
    <source>
        <dbReference type="SAM" id="Phobius"/>
    </source>
</evidence>
<reference evidence="2 3" key="1">
    <citation type="journal article" date="2009" name="Stand. Genomic Sci.">
        <title>Complete genome sequence of Pirellula staleyi type strain (ATCC 27377).</title>
        <authorList>
            <person name="Clum A."/>
            <person name="Tindall B.J."/>
            <person name="Sikorski J."/>
            <person name="Ivanova N."/>
            <person name="Mavrommatis K."/>
            <person name="Lucas S."/>
            <person name="Glavina del Rio T."/>
            <person name="Nolan M."/>
            <person name="Chen F."/>
            <person name="Tice H."/>
            <person name="Pitluck S."/>
            <person name="Cheng J.F."/>
            <person name="Chertkov O."/>
            <person name="Brettin T."/>
            <person name="Han C."/>
            <person name="Detter J.C."/>
            <person name="Kuske C."/>
            <person name="Bruce D."/>
            <person name="Goodwin L."/>
            <person name="Ovchinikova G."/>
            <person name="Pati A."/>
            <person name="Mikhailova N."/>
            <person name="Chen A."/>
            <person name="Palaniappan K."/>
            <person name="Land M."/>
            <person name="Hauser L."/>
            <person name="Chang Y.J."/>
            <person name="Jeffries C.D."/>
            <person name="Chain P."/>
            <person name="Rohde M."/>
            <person name="Goker M."/>
            <person name="Bristow J."/>
            <person name="Eisen J.A."/>
            <person name="Markowitz V."/>
            <person name="Hugenholtz P."/>
            <person name="Kyrpides N.C."/>
            <person name="Klenk H.P."/>
            <person name="Lapidus A."/>
        </authorList>
    </citation>
    <scope>NUCLEOTIDE SEQUENCE [LARGE SCALE GENOMIC DNA]</scope>
    <source>
        <strain evidence="3">ATCC 27377 / DSM 6068 / ICPB 4128</strain>
    </source>
</reference>
<organism evidence="2 3">
    <name type="scientific">Pirellula staleyi (strain ATCC 27377 / DSM 6068 / ICPB 4128)</name>
    <name type="common">Pirella staleyi</name>
    <dbReference type="NCBI Taxonomy" id="530564"/>
    <lineage>
        <taxon>Bacteria</taxon>
        <taxon>Pseudomonadati</taxon>
        <taxon>Planctomycetota</taxon>
        <taxon>Planctomycetia</taxon>
        <taxon>Pirellulales</taxon>
        <taxon>Pirellulaceae</taxon>
        <taxon>Pirellula</taxon>
    </lineage>
</organism>
<gene>
    <name evidence="2" type="ordered locus">Psta_1390</name>
</gene>
<dbReference type="EMBL" id="CP001848">
    <property type="protein sequence ID" value="ADB16066.1"/>
    <property type="molecule type" value="Genomic_DNA"/>
</dbReference>
<keyword evidence="1" id="KW-0812">Transmembrane</keyword>
<feature type="transmembrane region" description="Helical" evidence="1">
    <location>
        <begin position="95"/>
        <end position="120"/>
    </location>
</feature>
<protein>
    <submittedName>
        <fullName evidence="2">Uncharacterized protein</fullName>
    </submittedName>
</protein>
<dbReference type="OrthoDB" id="267258at2"/>
<name>D2QWW2_PIRSD</name>
<evidence type="ECO:0000313" key="3">
    <source>
        <dbReference type="Proteomes" id="UP000001887"/>
    </source>
</evidence>
<dbReference type="STRING" id="530564.Psta_1390"/>
<sequence precursor="true">MQRVLRFAPSISVILGIALCSLLVLSRSEDLRRYRVSLAGFCHVALHEGQLVIFNSDYFGPYTGSIVGLGGESYPQVQGGHACGLGAVHLEWPQFSIWTIYVSLFYPLLLTAIAPAIACYQRLLRLAQTGV</sequence>
<dbReference type="AlphaFoldDB" id="D2QWW2"/>
<feature type="transmembrane region" description="Helical" evidence="1">
    <location>
        <begin position="7"/>
        <end position="25"/>
    </location>
</feature>
<dbReference type="Proteomes" id="UP000001887">
    <property type="component" value="Chromosome"/>
</dbReference>
<accession>D2QWW2</accession>
<keyword evidence="1" id="KW-0472">Membrane</keyword>
<keyword evidence="1" id="KW-1133">Transmembrane helix</keyword>